<evidence type="ECO:0000313" key="10">
    <source>
        <dbReference type="Proteomes" id="UP000229335"/>
    </source>
</evidence>
<evidence type="ECO:0000256" key="3">
    <source>
        <dbReference type="ARBA" id="ARBA00023146"/>
    </source>
</evidence>
<keyword evidence="5" id="KW-0648">Protein biosynthesis</keyword>
<dbReference type="PIRSF" id="PIRSF001549">
    <property type="entry name" value="His-tRNA_synth"/>
    <property type="match status" value="1"/>
</dbReference>
<comment type="catalytic activity">
    <reaction evidence="4 5">
        <text>tRNA(His) + L-histidine + ATP = L-histidyl-tRNA(His) + AMP + diphosphate + H(+)</text>
        <dbReference type="Rhea" id="RHEA:17313"/>
        <dbReference type="Rhea" id="RHEA-COMP:9665"/>
        <dbReference type="Rhea" id="RHEA-COMP:9689"/>
        <dbReference type="ChEBI" id="CHEBI:15378"/>
        <dbReference type="ChEBI" id="CHEBI:30616"/>
        <dbReference type="ChEBI" id="CHEBI:33019"/>
        <dbReference type="ChEBI" id="CHEBI:57595"/>
        <dbReference type="ChEBI" id="CHEBI:78442"/>
        <dbReference type="ChEBI" id="CHEBI:78527"/>
        <dbReference type="ChEBI" id="CHEBI:456215"/>
        <dbReference type="EC" id="6.1.1.21"/>
    </reaction>
</comment>
<evidence type="ECO:0000313" key="9">
    <source>
        <dbReference type="EMBL" id="PIT94108.1"/>
    </source>
</evidence>
<dbReference type="Gene3D" id="3.30.930.10">
    <property type="entry name" value="Bira Bifunctional Protein, Domain 2"/>
    <property type="match status" value="1"/>
</dbReference>
<dbReference type="NCBIfam" id="TIGR00442">
    <property type="entry name" value="hisS"/>
    <property type="match status" value="1"/>
</dbReference>
<keyword evidence="5" id="KW-0067">ATP-binding</keyword>
<feature type="region of interest" description="Disordered" evidence="7">
    <location>
        <begin position="1"/>
        <end position="28"/>
    </location>
</feature>
<dbReference type="PANTHER" id="PTHR43707:SF1">
    <property type="entry name" value="HISTIDINE--TRNA LIGASE, MITOCHONDRIAL-RELATED"/>
    <property type="match status" value="1"/>
</dbReference>
<dbReference type="EMBL" id="PFAS01000007">
    <property type="protein sequence ID" value="PIT94108.1"/>
    <property type="molecule type" value="Genomic_DNA"/>
</dbReference>
<evidence type="ECO:0000256" key="2">
    <source>
        <dbReference type="ARBA" id="ARBA00022741"/>
    </source>
</evidence>
<evidence type="ECO:0000256" key="7">
    <source>
        <dbReference type="SAM" id="MobiDB-lite"/>
    </source>
</evidence>
<dbReference type="InterPro" id="IPR015807">
    <property type="entry name" value="His-tRNA-ligase"/>
</dbReference>
<feature type="binding site" evidence="6">
    <location>
        <position position="138"/>
    </location>
    <ligand>
        <name>L-histidine</name>
        <dbReference type="ChEBI" id="CHEBI:57595"/>
    </ligand>
</feature>
<evidence type="ECO:0000256" key="5">
    <source>
        <dbReference type="HAMAP-Rule" id="MF_00127"/>
    </source>
</evidence>
<feature type="binding site" evidence="6">
    <location>
        <position position="284"/>
    </location>
    <ligand>
        <name>L-histidine</name>
        <dbReference type="ChEBI" id="CHEBI:57595"/>
    </ligand>
</feature>
<evidence type="ECO:0000259" key="8">
    <source>
        <dbReference type="PROSITE" id="PS50862"/>
    </source>
</evidence>
<dbReference type="Proteomes" id="UP000229335">
    <property type="component" value="Unassembled WGS sequence"/>
</dbReference>
<dbReference type="InterPro" id="IPR006195">
    <property type="entry name" value="aa-tRNA-synth_II"/>
</dbReference>
<feature type="compositionally biased region" description="Basic and acidic residues" evidence="7">
    <location>
        <begin position="7"/>
        <end position="24"/>
    </location>
</feature>
<dbReference type="SUPFAM" id="SSF55681">
    <property type="entry name" value="Class II aaRS and biotin synthetases"/>
    <property type="match status" value="1"/>
</dbReference>
<evidence type="ECO:0000256" key="4">
    <source>
        <dbReference type="ARBA" id="ARBA00047639"/>
    </source>
</evidence>
<dbReference type="InterPro" id="IPR041715">
    <property type="entry name" value="HisRS-like_core"/>
</dbReference>
<dbReference type="AlphaFoldDB" id="A0A2M6WMT2"/>
<protein>
    <recommendedName>
        <fullName evidence="5">Histidine--tRNA ligase</fullName>
        <ecNumber evidence="5">6.1.1.21</ecNumber>
    </recommendedName>
    <alternativeName>
        <fullName evidence="5">Histidyl-tRNA synthetase</fullName>
        <shortName evidence="5">HisRS</shortName>
    </alternativeName>
</protein>
<dbReference type="Pfam" id="PF13393">
    <property type="entry name" value="tRNA-synt_His"/>
    <property type="match status" value="1"/>
</dbReference>
<comment type="subunit">
    <text evidence="5">Homodimer.</text>
</comment>
<sequence>MGRKPKTKTERQKNEEAKNKKPNENKMIPRLRGIRDILPDEYRYWDLVLNKAESMIKYYGFLRTETPVLENVALYERSTGKQTDIVSKEMYTFIDRDNERVALRPEATPGLVRSYIEHGMFSLPMQPVKLYWIGNLFRREKPQAGRYRQFSQIDLEIFGEAGAVADAQIILIGYNLFKELQIDAQVQINSIGCPNCRPEYVKKLIEYYKQRPVRNKLCPDCKKRLIKNPLRLLDCKEESCVNARAAAPQIIDHLCEECRDHFVKVLEYLDELNVVYTLNPFLVRGLDYYNRTVFEFWSEDSEQGRQDALGGGGRYDYLVEYMGGRPTPACGWGIGAERMILKIKEKNIPLVDANQPNIFVAQLGEASKRKAMNFFEELRRRGYKAAQNFVKDNLKAQLELANKLAVKLTLILGQKEMMDGTILIRDMESGMQEVFDFKKVYEELDKRLK</sequence>
<dbReference type="PANTHER" id="PTHR43707">
    <property type="entry name" value="HISTIDYL-TRNA SYNTHETASE"/>
    <property type="match status" value="1"/>
</dbReference>
<dbReference type="Pfam" id="PF03129">
    <property type="entry name" value="HGTP_anticodon"/>
    <property type="match status" value="1"/>
</dbReference>
<comment type="caution">
    <text evidence="9">The sequence shown here is derived from an EMBL/GenBank/DDBJ whole genome shotgun (WGS) entry which is preliminary data.</text>
</comment>
<gene>
    <name evidence="5" type="primary">hisS</name>
    <name evidence="9" type="ORF">COU00_00670</name>
</gene>
<dbReference type="GO" id="GO:0004821">
    <property type="term" value="F:histidine-tRNA ligase activity"/>
    <property type="evidence" value="ECO:0007669"/>
    <property type="project" value="UniProtKB-UniRule"/>
</dbReference>
<feature type="binding site" evidence="6">
    <location>
        <position position="152"/>
    </location>
    <ligand>
        <name>L-histidine</name>
        <dbReference type="ChEBI" id="CHEBI:57595"/>
    </ligand>
</feature>
<dbReference type="InterPro" id="IPR045864">
    <property type="entry name" value="aa-tRNA-synth_II/BPL/LPL"/>
</dbReference>
<feature type="domain" description="Aminoacyl-transfer RNA synthetases class-II family profile" evidence="8">
    <location>
        <begin position="32"/>
        <end position="356"/>
    </location>
</feature>
<evidence type="ECO:0000256" key="1">
    <source>
        <dbReference type="ARBA" id="ARBA00008226"/>
    </source>
</evidence>
<reference evidence="10" key="1">
    <citation type="submission" date="2017-09" db="EMBL/GenBank/DDBJ databases">
        <title>Depth-based differentiation of microbial function through sediment-hosted aquifers and enrichment of novel symbionts in the deep terrestrial subsurface.</title>
        <authorList>
            <person name="Probst A.J."/>
            <person name="Ladd B."/>
            <person name="Jarett J.K."/>
            <person name="Geller-Mcgrath D.E."/>
            <person name="Sieber C.M.K."/>
            <person name="Emerson J.B."/>
            <person name="Anantharaman K."/>
            <person name="Thomas B.C."/>
            <person name="Malmstrom R."/>
            <person name="Stieglmeier M."/>
            <person name="Klingl A."/>
            <person name="Woyke T."/>
            <person name="Ryan C.M."/>
            <person name="Banfield J.F."/>
        </authorList>
    </citation>
    <scope>NUCLEOTIDE SEQUENCE [LARGE SCALE GENOMIC DNA]</scope>
</reference>
<keyword evidence="5" id="KW-0963">Cytoplasm</keyword>
<keyword evidence="3 5" id="KW-0030">Aminoacyl-tRNA synthetase</keyword>
<dbReference type="InterPro" id="IPR004516">
    <property type="entry name" value="HisRS/HisZ"/>
</dbReference>
<feature type="binding site" evidence="6">
    <location>
        <position position="156"/>
    </location>
    <ligand>
        <name>L-histidine</name>
        <dbReference type="ChEBI" id="CHEBI:57595"/>
    </ligand>
</feature>
<dbReference type="GO" id="GO:0006427">
    <property type="term" value="P:histidyl-tRNA aminoacylation"/>
    <property type="evidence" value="ECO:0007669"/>
    <property type="project" value="UniProtKB-UniRule"/>
</dbReference>
<evidence type="ECO:0000256" key="6">
    <source>
        <dbReference type="PIRSR" id="PIRSR001549-1"/>
    </source>
</evidence>
<keyword evidence="5 9" id="KW-0436">Ligase</keyword>
<dbReference type="InterPro" id="IPR036621">
    <property type="entry name" value="Anticodon-bd_dom_sf"/>
</dbReference>
<feature type="binding site" evidence="6">
    <location>
        <begin position="288"/>
        <end position="289"/>
    </location>
    <ligand>
        <name>L-histidine</name>
        <dbReference type="ChEBI" id="CHEBI:57595"/>
    </ligand>
</feature>
<name>A0A2M6WMT2_9BACT</name>
<dbReference type="HAMAP" id="MF_00127">
    <property type="entry name" value="His_tRNA_synth"/>
    <property type="match status" value="1"/>
</dbReference>
<comment type="subcellular location">
    <subcellularLocation>
        <location evidence="5">Cytoplasm</location>
    </subcellularLocation>
</comment>
<dbReference type="CDD" id="cd00773">
    <property type="entry name" value="HisRS-like_core"/>
    <property type="match status" value="1"/>
</dbReference>
<feature type="binding site" evidence="6">
    <location>
        <begin position="106"/>
        <end position="108"/>
    </location>
    <ligand>
        <name>L-histidine</name>
        <dbReference type="ChEBI" id="CHEBI:57595"/>
    </ligand>
</feature>
<dbReference type="GO" id="GO:0005524">
    <property type="term" value="F:ATP binding"/>
    <property type="evidence" value="ECO:0007669"/>
    <property type="project" value="UniProtKB-UniRule"/>
</dbReference>
<organism evidence="9 10">
    <name type="scientific">Candidatus Falkowbacteria bacterium CG10_big_fil_rev_8_21_14_0_10_43_11</name>
    <dbReference type="NCBI Taxonomy" id="1974568"/>
    <lineage>
        <taxon>Bacteria</taxon>
        <taxon>Candidatus Falkowiibacteriota</taxon>
    </lineage>
</organism>
<dbReference type="PROSITE" id="PS50862">
    <property type="entry name" value="AA_TRNA_LIGASE_II"/>
    <property type="match status" value="1"/>
</dbReference>
<dbReference type="InterPro" id="IPR004154">
    <property type="entry name" value="Anticodon-bd"/>
</dbReference>
<keyword evidence="2 5" id="KW-0547">Nucleotide-binding</keyword>
<dbReference type="Gene3D" id="3.40.50.800">
    <property type="entry name" value="Anticodon-binding domain"/>
    <property type="match status" value="1"/>
</dbReference>
<dbReference type="EC" id="6.1.1.21" evidence="5"/>
<accession>A0A2M6WMT2</accession>
<proteinExistence type="inferred from homology"/>
<dbReference type="SUPFAM" id="SSF52954">
    <property type="entry name" value="Class II aaRS ABD-related"/>
    <property type="match status" value="1"/>
</dbReference>
<comment type="similarity">
    <text evidence="1 5">Belongs to the class-II aminoacyl-tRNA synthetase family.</text>
</comment>
<dbReference type="GO" id="GO:0005737">
    <property type="term" value="C:cytoplasm"/>
    <property type="evidence" value="ECO:0007669"/>
    <property type="project" value="UniProtKB-SubCell"/>
</dbReference>